<dbReference type="EMBL" id="FNZI01000002">
    <property type="protein sequence ID" value="SEJ11965.1"/>
    <property type="molecule type" value="Genomic_DNA"/>
</dbReference>
<protein>
    <submittedName>
        <fullName evidence="2">SnoaL-like domain-containing protein</fullName>
    </submittedName>
</protein>
<dbReference type="Proteomes" id="UP000183315">
    <property type="component" value="Unassembled WGS sequence"/>
</dbReference>
<accession>A0A1H6WHX9</accession>
<dbReference type="OrthoDB" id="3824180at2"/>
<proteinExistence type="predicted"/>
<name>A0A1H6WHX9_9MICO</name>
<dbReference type="Pfam" id="PF12680">
    <property type="entry name" value="SnoaL_2"/>
    <property type="match status" value="1"/>
</dbReference>
<dbReference type="STRING" id="1043493.SAMN05421637_0847"/>
<organism evidence="2 3">
    <name type="scientific">Demequina mangrovi</name>
    <dbReference type="NCBI Taxonomy" id="1043493"/>
    <lineage>
        <taxon>Bacteria</taxon>
        <taxon>Bacillati</taxon>
        <taxon>Actinomycetota</taxon>
        <taxon>Actinomycetes</taxon>
        <taxon>Micrococcales</taxon>
        <taxon>Demequinaceae</taxon>
        <taxon>Demequina</taxon>
    </lineage>
</organism>
<dbReference type="AlphaFoldDB" id="A0A1H6WHX9"/>
<evidence type="ECO:0000313" key="2">
    <source>
        <dbReference type="EMBL" id="SEJ11965.1"/>
    </source>
</evidence>
<evidence type="ECO:0000313" key="3">
    <source>
        <dbReference type="Proteomes" id="UP000183315"/>
    </source>
</evidence>
<feature type="domain" description="SnoaL-like" evidence="1">
    <location>
        <begin position="11"/>
        <end position="106"/>
    </location>
</feature>
<dbReference type="InterPro" id="IPR032710">
    <property type="entry name" value="NTF2-like_dom_sf"/>
</dbReference>
<dbReference type="SUPFAM" id="SSF54427">
    <property type="entry name" value="NTF2-like"/>
    <property type="match status" value="1"/>
</dbReference>
<dbReference type="RefSeq" id="WP_042213365.1">
    <property type="nucleotide sequence ID" value="NZ_BBLU01000003.1"/>
</dbReference>
<dbReference type="Gene3D" id="3.10.450.50">
    <property type="match status" value="1"/>
</dbReference>
<evidence type="ECO:0000259" key="1">
    <source>
        <dbReference type="Pfam" id="PF12680"/>
    </source>
</evidence>
<dbReference type="eggNOG" id="COG3631">
    <property type="taxonomic scope" value="Bacteria"/>
</dbReference>
<dbReference type="InterPro" id="IPR037401">
    <property type="entry name" value="SnoaL-like"/>
</dbReference>
<keyword evidence="3" id="KW-1185">Reference proteome</keyword>
<gene>
    <name evidence="2" type="ORF">SAMN05421637_0847</name>
</gene>
<sequence>MDSSPTARAIVARFWELMRSNDFASVGEVLSPDFVCIWPQSRELIRGSRAFGQVNTEYPAHGPWTFTVQSVVADESHVATDTLVSDGTVTARALSRFTVRDGLITELREYWPEDYDAPSARAHLVEPWPGDQGR</sequence>
<reference evidence="3" key="1">
    <citation type="submission" date="2016-10" db="EMBL/GenBank/DDBJ databases">
        <authorList>
            <person name="Varghese N."/>
        </authorList>
    </citation>
    <scope>NUCLEOTIDE SEQUENCE [LARGE SCALE GENOMIC DNA]</scope>
    <source>
        <strain evidence="3">DSM 24868</strain>
    </source>
</reference>